<organism evidence="1 2">
    <name type="scientific">Nostoc favosum CHAB5714</name>
    <dbReference type="NCBI Taxonomy" id="2780399"/>
    <lineage>
        <taxon>Bacteria</taxon>
        <taxon>Bacillati</taxon>
        <taxon>Cyanobacteriota</taxon>
        <taxon>Cyanophyceae</taxon>
        <taxon>Nostocales</taxon>
        <taxon>Nostocaceae</taxon>
        <taxon>Nostoc</taxon>
        <taxon>Nostoc favosum</taxon>
    </lineage>
</organism>
<dbReference type="Proteomes" id="UP001199525">
    <property type="component" value="Unassembled WGS sequence"/>
</dbReference>
<comment type="caution">
    <text evidence="1">The sequence shown here is derived from an EMBL/GenBank/DDBJ whole genome shotgun (WGS) entry which is preliminary data.</text>
</comment>
<proteinExistence type="predicted"/>
<name>A0ABS8I509_9NOSO</name>
<sequence>MKAVKIFSVAIASAGFLLLATAVEVKAVSLKYNTSIGRPANLAQGELPGTPGTLATPQGVAVQESTGNIFVANGRGIDRIDSRRQIAVKLA</sequence>
<dbReference type="RefSeq" id="WP_229484133.1">
    <property type="nucleotide sequence ID" value="NZ_JAIVFQ010000008.1"/>
</dbReference>
<dbReference type="EMBL" id="JAIVFQ010000008">
    <property type="protein sequence ID" value="MCC5599268.1"/>
    <property type="molecule type" value="Genomic_DNA"/>
</dbReference>
<reference evidence="1 2" key="1">
    <citation type="journal article" date="2021" name="Microorganisms">
        <title>Genome Evolution of Filamentous Cyanobacterium Nostoc Species: From Facultative Symbiosis to Free Living.</title>
        <authorList>
            <person name="Huo D."/>
            <person name="Li H."/>
            <person name="Cai F."/>
            <person name="Guo X."/>
            <person name="Qiao Z."/>
            <person name="Wang W."/>
            <person name="Yu G."/>
            <person name="Li R."/>
        </authorList>
    </citation>
    <scope>NUCLEOTIDE SEQUENCE [LARGE SCALE GENOMIC DNA]</scope>
    <source>
        <strain evidence="1 2">CHAB 5714</strain>
    </source>
</reference>
<accession>A0ABS8I509</accession>
<gene>
    <name evidence="1" type="ORF">LC586_08570</name>
</gene>
<evidence type="ECO:0000313" key="2">
    <source>
        <dbReference type="Proteomes" id="UP001199525"/>
    </source>
</evidence>
<protein>
    <submittedName>
        <fullName evidence="1">Uncharacterized protein</fullName>
    </submittedName>
</protein>
<evidence type="ECO:0000313" key="1">
    <source>
        <dbReference type="EMBL" id="MCC5599268.1"/>
    </source>
</evidence>
<keyword evidence="2" id="KW-1185">Reference proteome</keyword>